<dbReference type="RefSeq" id="WP_073595255.1">
    <property type="nucleotide sequence ID" value="NZ_MRCE01000021.1"/>
</dbReference>
<dbReference type="STRING" id="454136.NIES2119_19910"/>
<dbReference type="PANTHER" id="PTHR42932:SF3">
    <property type="entry name" value="DNA PROTECTION DURING STARVATION PROTEIN"/>
    <property type="match status" value="1"/>
</dbReference>
<dbReference type="Pfam" id="PF00210">
    <property type="entry name" value="Ferritin"/>
    <property type="match status" value="1"/>
</dbReference>
<dbReference type="Proteomes" id="UP000185860">
    <property type="component" value="Unassembled WGS sequence"/>
</dbReference>
<dbReference type="InterPro" id="IPR002177">
    <property type="entry name" value="DPS_DNA-bd"/>
</dbReference>
<dbReference type="CDD" id="cd01043">
    <property type="entry name" value="DPS"/>
    <property type="match status" value="1"/>
</dbReference>
<sequence length="167" mass="18727">MSHNTDASRLYPTRIDIPVDVRSQVAEILNHTLASTLDLKTQVKQAHWNVKGMDFYQLHELFDEMATELEEFIDMIAERITALGGLALGTARIAAARSTLPEYPIDILDGKSHVTALAERYAPYAKLIRDAIDKTDSLGDADTADLYTEVSRAIDKRLWFLEAHLQA</sequence>
<dbReference type="InterPro" id="IPR012347">
    <property type="entry name" value="Ferritin-like"/>
</dbReference>
<dbReference type="AlphaFoldDB" id="A0A1U7IEV6"/>
<dbReference type="InterPro" id="IPR009078">
    <property type="entry name" value="Ferritin-like_SF"/>
</dbReference>
<dbReference type="PANTHER" id="PTHR42932">
    <property type="entry name" value="GENERAL STRESS PROTEIN 20U"/>
    <property type="match status" value="1"/>
</dbReference>
<dbReference type="PIRSF" id="PIRSF005900">
    <property type="entry name" value="Dps"/>
    <property type="match status" value="1"/>
</dbReference>
<evidence type="ECO:0000256" key="2">
    <source>
        <dbReference type="RuleBase" id="RU003875"/>
    </source>
</evidence>
<dbReference type="EMBL" id="MRCE01000021">
    <property type="protein sequence ID" value="OKH35525.1"/>
    <property type="molecule type" value="Genomic_DNA"/>
</dbReference>
<protein>
    <submittedName>
        <fullName evidence="4">DNA starvation/stationary phase protection protein Dps</fullName>
    </submittedName>
</protein>
<dbReference type="OrthoDB" id="9797023at2"/>
<evidence type="ECO:0000313" key="4">
    <source>
        <dbReference type="EMBL" id="OKH35525.1"/>
    </source>
</evidence>
<name>A0A1U7IEV6_9CYAN</name>
<dbReference type="PRINTS" id="PR01346">
    <property type="entry name" value="HELNAPAPROT"/>
</dbReference>
<dbReference type="NCBIfam" id="NF006975">
    <property type="entry name" value="PRK09448.1"/>
    <property type="match status" value="1"/>
</dbReference>
<gene>
    <name evidence="4" type="ORF">NIES2119_19910</name>
</gene>
<dbReference type="GO" id="GO:0008199">
    <property type="term" value="F:ferric iron binding"/>
    <property type="evidence" value="ECO:0007669"/>
    <property type="project" value="InterPro"/>
</dbReference>
<organism evidence="4 5">
    <name type="scientific">[Phormidium ambiguum] IAM M-71</name>
    <dbReference type="NCBI Taxonomy" id="454136"/>
    <lineage>
        <taxon>Bacteria</taxon>
        <taxon>Bacillati</taxon>
        <taxon>Cyanobacteriota</taxon>
        <taxon>Cyanophyceae</taxon>
        <taxon>Oscillatoriophycideae</taxon>
        <taxon>Aerosakkonematales</taxon>
        <taxon>Aerosakkonemataceae</taxon>
        <taxon>Floridanema</taxon>
    </lineage>
</organism>
<comment type="similarity">
    <text evidence="1 2">Belongs to the Dps family.</text>
</comment>
<dbReference type="PROSITE" id="PS00818">
    <property type="entry name" value="DPS_1"/>
    <property type="match status" value="1"/>
</dbReference>
<comment type="caution">
    <text evidence="4">The sequence shown here is derived from an EMBL/GenBank/DDBJ whole genome shotgun (WGS) entry which is preliminary data.</text>
</comment>
<accession>A0A1U7IEV6</accession>
<dbReference type="InterPro" id="IPR023188">
    <property type="entry name" value="DPS_DNA-bd_CS"/>
</dbReference>
<reference evidence="4 5" key="1">
    <citation type="submission" date="2016-11" db="EMBL/GenBank/DDBJ databases">
        <title>Draft Genome Sequences of Nine Cyanobacterial Strains from Diverse Habitats.</title>
        <authorList>
            <person name="Zhu T."/>
            <person name="Hou S."/>
            <person name="Lu X."/>
            <person name="Hess W.R."/>
        </authorList>
    </citation>
    <scope>NUCLEOTIDE SEQUENCE [LARGE SCALE GENOMIC DNA]</scope>
    <source>
        <strain evidence="4 5">IAM M-71</strain>
    </source>
</reference>
<dbReference type="InterPro" id="IPR008331">
    <property type="entry name" value="Ferritin_DPS_dom"/>
</dbReference>
<evidence type="ECO:0000259" key="3">
    <source>
        <dbReference type="Pfam" id="PF00210"/>
    </source>
</evidence>
<dbReference type="PROSITE" id="PS00819">
    <property type="entry name" value="DPS_2"/>
    <property type="match status" value="1"/>
</dbReference>
<feature type="domain" description="Ferritin/DPS" evidence="3">
    <location>
        <begin position="27"/>
        <end position="166"/>
    </location>
</feature>
<evidence type="ECO:0000256" key="1">
    <source>
        <dbReference type="ARBA" id="ARBA00009497"/>
    </source>
</evidence>
<dbReference type="SUPFAM" id="SSF47240">
    <property type="entry name" value="Ferritin-like"/>
    <property type="match status" value="1"/>
</dbReference>
<evidence type="ECO:0000313" key="5">
    <source>
        <dbReference type="Proteomes" id="UP000185860"/>
    </source>
</evidence>
<dbReference type="GO" id="GO:0016722">
    <property type="term" value="F:oxidoreductase activity, acting on metal ions"/>
    <property type="evidence" value="ECO:0007669"/>
    <property type="project" value="InterPro"/>
</dbReference>
<dbReference type="Gene3D" id="1.20.1260.10">
    <property type="match status" value="1"/>
</dbReference>
<proteinExistence type="inferred from homology"/>